<protein>
    <submittedName>
        <fullName evidence="2">Unannotated protein</fullName>
    </submittedName>
</protein>
<keyword evidence="1" id="KW-1133">Transmembrane helix</keyword>
<feature type="transmembrane region" description="Helical" evidence="1">
    <location>
        <begin position="267"/>
        <end position="284"/>
    </location>
</feature>
<feature type="transmembrane region" description="Helical" evidence="1">
    <location>
        <begin position="46"/>
        <end position="70"/>
    </location>
</feature>
<accession>A0A6J7A4Y1</accession>
<organism evidence="2">
    <name type="scientific">freshwater metagenome</name>
    <dbReference type="NCBI Taxonomy" id="449393"/>
    <lineage>
        <taxon>unclassified sequences</taxon>
        <taxon>metagenomes</taxon>
        <taxon>ecological metagenomes</taxon>
    </lineage>
</organism>
<feature type="transmembrane region" description="Helical" evidence="1">
    <location>
        <begin position="290"/>
        <end position="307"/>
    </location>
</feature>
<name>A0A6J7A4Y1_9ZZZZ</name>
<evidence type="ECO:0000256" key="1">
    <source>
        <dbReference type="SAM" id="Phobius"/>
    </source>
</evidence>
<feature type="transmembrane region" description="Helical" evidence="1">
    <location>
        <begin position="319"/>
        <end position="336"/>
    </location>
</feature>
<dbReference type="EMBL" id="CAFAAZ010000018">
    <property type="protein sequence ID" value="CAB4827843.1"/>
    <property type="molecule type" value="Genomic_DNA"/>
</dbReference>
<keyword evidence="1" id="KW-0812">Transmembrane</keyword>
<reference evidence="2" key="1">
    <citation type="submission" date="2020-05" db="EMBL/GenBank/DDBJ databases">
        <authorList>
            <person name="Chiriac C."/>
            <person name="Salcher M."/>
            <person name="Ghai R."/>
            <person name="Kavagutti S V."/>
        </authorList>
    </citation>
    <scope>NUCLEOTIDE SEQUENCE</scope>
</reference>
<sequence length="592" mass="67051">MRAIFPPFKSKPSFALDFSLIPAGIVLLEISVTLTEVLKIHSGTTFSLLLLRAIHTIALFTLIWIAESFLHKRKIYETGYKGLWALGLILAGFSEIFREILTLFIDVKLDIASHRFLIVLIQGFFWIPVLIVVGGQLSAIFQVFKDYEKRLITNTRIHIRQSPRFKNIQESIEEKIRKDLQDLSGLLHQSLREIQSNSSSLQARNDLVQPLLKGSALRALSLKLDNESNSKEEASLFGQNMHSLSILSKQFKLLYNWMAKNHPLSPWVYTIIFTVLVAPTFINFFTLQRFIFAFPPLFLAAFLLSNLNNRILLKSGKYCIAQSNALIVLIGFLPFIENRIGQRIFYVEETDFPFFLSGVLFPLGYYFYMRFLQITQPEAISSISNDELDASPALQKTVSKLITEEFTQAISHRWAIYIHGKILTRLAATSLKLEQSVNNNDSQTFDEALGNIQTILQNPTKDFDNDFGNLESEVQSRLDPWNGLINVSLDIHPDVAKISNPKVRDFGEAVEEIISNSVRHGGSQNISVKVTPTGDGDIFILVTDDAVNPLPLIQSRIGLGTKILNLVSDGRWSISHNHSRTTFHMTMSIYEN</sequence>
<dbReference type="InterPro" id="IPR036890">
    <property type="entry name" value="HATPase_C_sf"/>
</dbReference>
<feature type="transmembrane region" description="Helical" evidence="1">
    <location>
        <begin position="82"/>
        <end position="105"/>
    </location>
</feature>
<feature type="transmembrane region" description="Helical" evidence="1">
    <location>
        <begin position="352"/>
        <end position="368"/>
    </location>
</feature>
<feature type="transmembrane region" description="Helical" evidence="1">
    <location>
        <begin position="12"/>
        <end position="34"/>
    </location>
</feature>
<feature type="transmembrane region" description="Helical" evidence="1">
    <location>
        <begin position="117"/>
        <end position="141"/>
    </location>
</feature>
<dbReference type="Gene3D" id="3.30.565.10">
    <property type="entry name" value="Histidine kinase-like ATPase, C-terminal domain"/>
    <property type="match status" value="1"/>
</dbReference>
<dbReference type="AlphaFoldDB" id="A0A6J7A4Y1"/>
<keyword evidence="1" id="KW-0472">Membrane</keyword>
<gene>
    <name evidence="2" type="ORF">UFOPK3128_01308</name>
</gene>
<proteinExistence type="predicted"/>
<evidence type="ECO:0000313" key="2">
    <source>
        <dbReference type="EMBL" id="CAB4827843.1"/>
    </source>
</evidence>